<evidence type="ECO:0000313" key="3">
    <source>
        <dbReference type="Proteomes" id="UP001322277"/>
    </source>
</evidence>
<evidence type="ECO:0000256" key="1">
    <source>
        <dbReference type="SAM" id="MobiDB-lite"/>
    </source>
</evidence>
<name>A0AAX4IZD9_9PEZI</name>
<feature type="region of interest" description="Disordered" evidence="1">
    <location>
        <begin position="65"/>
        <end position="94"/>
    </location>
</feature>
<dbReference type="EMBL" id="CP137313">
    <property type="protein sequence ID" value="WQF88579.1"/>
    <property type="molecule type" value="Genomic_DNA"/>
</dbReference>
<keyword evidence="3" id="KW-1185">Reference proteome</keyword>
<dbReference type="GeneID" id="87950093"/>
<dbReference type="AlphaFoldDB" id="A0AAX4IZD9"/>
<sequence>MDPNSELCPPSYPSVPLGNPAPESRPLYVHRMCSTSIRYLLGLAALPGRSLPVLQINVLSFKPFSPQGDPGQPMSRQADFEWEADLGSPSYPLT</sequence>
<dbReference type="Proteomes" id="UP001322277">
    <property type="component" value="Chromosome 9"/>
</dbReference>
<gene>
    <name evidence="2" type="ORF">CDEST_13593</name>
</gene>
<dbReference type="RefSeq" id="XP_062785800.1">
    <property type="nucleotide sequence ID" value="XM_062929749.1"/>
</dbReference>
<proteinExistence type="predicted"/>
<reference evidence="3" key="1">
    <citation type="journal article" date="2023" name="bioRxiv">
        <title>Complete genome of the Medicago anthracnose fungus, Colletotrichum destructivum, reveals a mini-chromosome-like region within a core chromosome.</title>
        <authorList>
            <person name="Lapalu N."/>
            <person name="Simon A."/>
            <person name="Lu A."/>
            <person name="Plaumann P.-L."/>
            <person name="Amselem J."/>
            <person name="Pigne S."/>
            <person name="Auger A."/>
            <person name="Koch C."/>
            <person name="Dallery J.-F."/>
            <person name="O'Connell R.J."/>
        </authorList>
    </citation>
    <scope>NUCLEOTIDE SEQUENCE [LARGE SCALE GENOMIC DNA]</scope>
    <source>
        <strain evidence="3">CBS 520.97</strain>
    </source>
</reference>
<accession>A0AAX4IZD9</accession>
<evidence type="ECO:0000313" key="2">
    <source>
        <dbReference type="EMBL" id="WQF88579.1"/>
    </source>
</evidence>
<organism evidence="2 3">
    <name type="scientific">Colletotrichum destructivum</name>
    <dbReference type="NCBI Taxonomy" id="34406"/>
    <lineage>
        <taxon>Eukaryota</taxon>
        <taxon>Fungi</taxon>
        <taxon>Dikarya</taxon>
        <taxon>Ascomycota</taxon>
        <taxon>Pezizomycotina</taxon>
        <taxon>Sordariomycetes</taxon>
        <taxon>Hypocreomycetidae</taxon>
        <taxon>Glomerellales</taxon>
        <taxon>Glomerellaceae</taxon>
        <taxon>Colletotrichum</taxon>
        <taxon>Colletotrichum destructivum species complex</taxon>
    </lineage>
</organism>
<protein>
    <submittedName>
        <fullName evidence="2">Uncharacterized protein</fullName>
    </submittedName>
</protein>
<dbReference type="KEGG" id="cdet:87950093"/>
<feature type="region of interest" description="Disordered" evidence="1">
    <location>
        <begin position="1"/>
        <end position="20"/>
    </location>
</feature>